<proteinExistence type="inferred from homology"/>
<dbReference type="Gene3D" id="3.30.66.10">
    <property type="entry name" value="DNA topoisomerase I domain"/>
    <property type="match status" value="1"/>
</dbReference>
<reference evidence="9 10" key="1">
    <citation type="submission" date="2017-12" db="EMBL/GenBank/DDBJ databases">
        <title>Sequencing the genomes of 1000 Actinobacteria strains.</title>
        <authorList>
            <person name="Klenk H.-P."/>
        </authorList>
    </citation>
    <scope>NUCLEOTIDE SEQUENCE [LARGE SCALE GENOMIC DNA]</scope>
    <source>
        <strain evidence="9 10">DSM 45165</strain>
    </source>
</reference>
<keyword evidence="4" id="KW-0799">Topoisomerase</keyword>
<dbReference type="GO" id="GO:0003917">
    <property type="term" value="F:DNA topoisomerase type I (single strand cut, ATP-independent) activity"/>
    <property type="evidence" value="ECO:0007669"/>
    <property type="project" value="UniProtKB-EC"/>
</dbReference>
<dbReference type="SUPFAM" id="SSF55869">
    <property type="entry name" value="DNA topoisomerase I domain"/>
    <property type="match status" value="1"/>
</dbReference>
<accession>A0A2N3WRB4</accession>
<dbReference type="Gene3D" id="1.10.132.120">
    <property type="match status" value="1"/>
</dbReference>
<dbReference type="SUPFAM" id="SSF56349">
    <property type="entry name" value="DNA breaking-rejoining enzymes"/>
    <property type="match status" value="1"/>
</dbReference>
<evidence type="ECO:0000256" key="2">
    <source>
        <dbReference type="ARBA" id="ARBA00006645"/>
    </source>
</evidence>
<dbReference type="InterPro" id="IPR001631">
    <property type="entry name" value="TopoI"/>
</dbReference>
<evidence type="ECO:0000256" key="5">
    <source>
        <dbReference type="ARBA" id="ARBA00023125"/>
    </source>
</evidence>
<dbReference type="Pfam" id="PF01028">
    <property type="entry name" value="Topoisom_I"/>
    <property type="match status" value="1"/>
</dbReference>
<evidence type="ECO:0000256" key="1">
    <source>
        <dbReference type="ARBA" id="ARBA00000213"/>
    </source>
</evidence>
<dbReference type="Gene3D" id="3.90.15.10">
    <property type="entry name" value="Topoisomerase I, Chain A, domain 3"/>
    <property type="match status" value="1"/>
</dbReference>
<dbReference type="EMBL" id="PJMY01000003">
    <property type="protein sequence ID" value="PKV96383.1"/>
    <property type="molecule type" value="Genomic_DNA"/>
</dbReference>
<dbReference type="Pfam" id="PF21338">
    <property type="entry name" value="Top1B_N_bact"/>
    <property type="match status" value="1"/>
</dbReference>
<dbReference type="PROSITE" id="PS52038">
    <property type="entry name" value="TOPO_IB_2"/>
    <property type="match status" value="1"/>
</dbReference>
<dbReference type="InterPro" id="IPR049331">
    <property type="entry name" value="Top1B_N_bact"/>
</dbReference>
<gene>
    <name evidence="9" type="ORF">ATK30_7329</name>
</gene>
<dbReference type="InterPro" id="IPR011010">
    <property type="entry name" value="DNA_brk_join_enz"/>
</dbReference>
<dbReference type="GO" id="GO:0003677">
    <property type="term" value="F:DNA binding"/>
    <property type="evidence" value="ECO:0007669"/>
    <property type="project" value="UniProtKB-KW"/>
</dbReference>
<comment type="catalytic activity">
    <reaction evidence="1">
        <text>ATP-independent breakage of single-stranded DNA, followed by passage and rejoining.</text>
        <dbReference type="EC" id="5.6.2.1"/>
    </reaction>
</comment>
<feature type="domain" description="DNA topoisomerase I catalytic core eukaryotic-type" evidence="7">
    <location>
        <begin position="82"/>
        <end position="294"/>
    </location>
</feature>
<evidence type="ECO:0000259" key="7">
    <source>
        <dbReference type="Pfam" id="PF01028"/>
    </source>
</evidence>
<comment type="similarity">
    <text evidence="2">Belongs to the type IB topoisomerase family.</text>
</comment>
<keyword evidence="5" id="KW-0238">DNA-binding</keyword>
<dbReference type="InterPro" id="IPR014711">
    <property type="entry name" value="TopoI_cat_a-hlx-sub_euk"/>
</dbReference>
<comment type="caution">
    <text evidence="9">The sequence shown here is derived from an EMBL/GenBank/DDBJ whole genome shotgun (WGS) entry which is preliminary data.</text>
</comment>
<dbReference type="RefSeq" id="WP_101439261.1">
    <property type="nucleotide sequence ID" value="NZ_PJMY01000003.1"/>
</dbReference>
<evidence type="ECO:0000313" key="9">
    <source>
        <dbReference type="EMBL" id="PKV96383.1"/>
    </source>
</evidence>
<keyword evidence="6" id="KW-0413">Isomerase</keyword>
<evidence type="ECO:0000256" key="6">
    <source>
        <dbReference type="ARBA" id="ARBA00023235"/>
    </source>
</evidence>
<dbReference type="InterPro" id="IPR035447">
    <property type="entry name" value="DNA_topo_I_N_sf"/>
</dbReference>
<dbReference type="OrthoDB" id="9778962at2"/>
<dbReference type="InterPro" id="IPR013500">
    <property type="entry name" value="TopoI_cat_euk"/>
</dbReference>
<evidence type="ECO:0000256" key="4">
    <source>
        <dbReference type="ARBA" id="ARBA00023029"/>
    </source>
</evidence>
<dbReference type="GO" id="GO:0006265">
    <property type="term" value="P:DNA topological change"/>
    <property type="evidence" value="ECO:0007669"/>
    <property type="project" value="InterPro"/>
</dbReference>
<feature type="domain" description="DNA topoisomerase IB N-terminal" evidence="8">
    <location>
        <begin position="21"/>
        <end position="69"/>
    </location>
</feature>
<evidence type="ECO:0000313" key="10">
    <source>
        <dbReference type="Proteomes" id="UP000233750"/>
    </source>
</evidence>
<name>A0A2N3WRB4_9PSEU</name>
<dbReference type="Proteomes" id="UP000233750">
    <property type="component" value="Unassembled WGS sequence"/>
</dbReference>
<dbReference type="EC" id="5.6.2.1" evidence="3"/>
<evidence type="ECO:0000259" key="8">
    <source>
        <dbReference type="Pfam" id="PF21338"/>
    </source>
</evidence>
<evidence type="ECO:0000256" key="3">
    <source>
        <dbReference type="ARBA" id="ARBA00012891"/>
    </source>
</evidence>
<keyword evidence="10" id="KW-1185">Reference proteome</keyword>
<dbReference type="AlphaFoldDB" id="A0A2N3WRB4"/>
<dbReference type="PRINTS" id="PR00416">
    <property type="entry name" value="EUTPISMRASEI"/>
</dbReference>
<sequence length="339" mass="38572">MRLRRSELSSPGIRRQRRGRGFRYLAPDGSPVTDPEVLERIHDLVIPPAWRRVWICPHPTGHIQAVGTDDAGRRQYLYHPEWRRARDEEKHDRVLALAGELPSVRAALRQDLRRRSLDRLRVSAAVLRMIDRGVFRSGGEEYAETNGSHGATTLLREHVKISGDELTFCYPAKSGLVRSLTLRDGELAAVLDSLRRCRTGTSRLFVYRTGNGWHELHASDVNERFKELAGEEFTVKDLRTWHATVLAAVSLAAQEVPASQRGKARAETAAMKEVAEELGNTPAVARRSYVDPRVLREFERRTTIRRALRKADADGLAEEELRERIEKAVIRLLRRASRT</sequence>
<organism evidence="9 10">
    <name type="scientific">Amycolatopsis echigonensis</name>
    <dbReference type="NCBI Taxonomy" id="2576905"/>
    <lineage>
        <taxon>Bacteria</taxon>
        <taxon>Bacillati</taxon>
        <taxon>Actinomycetota</taxon>
        <taxon>Actinomycetes</taxon>
        <taxon>Pseudonocardiales</taxon>
        <taxon>Pseudonocardiaceae</taxon>
        <taxon>Amycolatopsis</taxon>
    </lineage>
</organism>
<protein>
    <recommendedName>
        <fullName evidence="3">DNA topoisomerase</fullName>
        <ecNumber evidence="3">5.6.2.1</ecNumber>
    </recommendedName>
</protein>